<proteinExistence type="predicted"/>
<dbReference type="Proteomes" id="UP001341840">
    <property type="component" value="Unassembled WGS sequence"/>
</dbReference>
<organism evidence="2 3">
    <name type="scientific">Stylosanthes scabra</name>
    <dbReference type="NCBI Taxonomy" id="79078"/>
    <lineage>
        <taxon>Eukaryota</taxon>
        <taxon>Viridiplantae</taxon>
        <taxon>Streptophyta</taxon>
        <taxon>Embryophyta</taxon>
        <taxon>Tracheophyta</taxon>
        <taxon>Spermatophyta</taxon>
        <taxon>Magnoliopsida</taxon>
        <taxon>eudicotyledons</taxon>
        <taxon>Gunneridae</taxon>
        <taxon>Pentapetalae</taxon>
        <taxon>rosids</taxon>
        <taxon>fabids</taxon>
        <taxon>Fabales</taxon>
        <taxon>Fabaceae</taxon>
        <taxon>Papilionoideae</taxon>
        <taxon>50 kb inversion clade</taxon>
        <taxon>dalbergioids sensu lato</taxon>
        <taxon>Dalbergieae</taxon>
        <taxon>Pterocarpus clade</taxon>
        <taxon>Stylosanthes</taxon>
    </lineage>
</organism>
<protein>
    <submittedName>
        <fullName evidence="2">Uncharacterized protein</fullName>
    </submittedName>
</protein>
<keyword evidence="1" id="KW-0472">Membrane</keyword>
<name>A0ABU6U2R4_9FABA</name>
<keyword evidence="1" id="KW-1133">Transmembrane helix</keyword>
<dbReference type="EMBL" id="JASCZI010120839">
    <property type="protein sequence ID" value="MED6155461.1"/>
    <property type="molecule type" value="Genomic_DNA"/>
</dbReference>
<feature type="transmembrane region" description="Helical" evidence="1">
    <location>
        <begin position="86"/>
        <end position="102"/>
    </location>
</feature>
<gene>
    <name evidence="2" type="ORF">PIB30_005312</name>
</gene>
<evidence type="ECO:0000256" key="1">
    <source>
        <dbReference type="SAM" id="Phobius"/>
    </source>
</evidence>
<reference evidence="2 3" key="1">
    <citation type="journal article" date="2023" name="Plants (Basel)">
        <title>Bridging the Gap: Combining Genomics and Transcriptomics Approaches to Understand Stylosanthes scabra, an Orphan Legume from the Brazilian Caatinga.</title>
        <authorList>
            <person name="Ferreira-Neto J.R.C."/>
            <person name="da Silva M.D."/>
            <person name="Binneck E."/>
            <person name="de Melo N.F."/>
            <person name="da Silva R.H."/>
            <person name="de Melo A.L.T.M."/>
            <person name="Pandolfi V."/>
            <person name="Bustamante F.O."/>
            <person name="Brasileiro-Vidal A.C."/>
            <person name="Benko-Iseppon A.M."/>
        </authorList>
    </citation>
    <scope>NUCLEOTIDE SEQUENCE [LARGE SCALE GENOMIC DNA]</scope>
    <source>
        <tissue evidence="2">Leaves</tissue>
    </source>
</reference>
<sequence length="103" mass="11772">MMPTKGSVGEQEVVVQNDKAACGRHKEEILSQLHELAKSKPLDLDNEQQQYLQSGNMSKDPEHDFKTDIFPYYEPCSMEFATGGKIFFLWGMCMMASSFYFFG</sequence>
<comment type="caution">
    <text evidence="2">The sequence shown here is derived from an EMBL/GenBank/DDBJ whole genome shotgun (WGS) entry which is preliminary data.</text>
</comment>
<accession>A0ABU6U2R4</accession>
<keyword evidence="1" id="KW-0812">Transmembrane</keyword>
<evidence type="ECO:0000313" key="2">
    <source>
        <dbReference type="EMBL" id="MED6155461.1"/>
    </source>
</evidence>
<evidence type="ECO:0000313" key="3">
    <source>
        <dbReference type="Proteomes" id="UP001341840"/>
    </source>
</evidence>
<keyword evidence="3" id="KW-1185">Reference proteome</keyword>